<keyword evidence="3" id="KW-1185">Reference proteome</keyword>
<dbReference type="Pfam" id="PF14497">
    <property type="entry name" value="GST_C_3"/>
    <property type="match status" value="1"/>
</dbReference>
<accession>A0ABY6UWL6</accession>
<evidence type="ECO:0000259" key="1">
    <source>
        <dbReference type="PROSITE" id="PS50405"/>
    </source>
</evidence>
<dbReference type="InterPro" id="IPR010987">
    <property type="entry name" value="Glutathione-S-Trfase_C-like"/>
</dbReference>
<organism evidence="2 3">
    <name type="scientific">Bionectria ochroleuca</name>
    <name type="common">Gliocladium roseum</name>
    <dbReference type="NCBI Taxonomy" id="29856"/>
    <lineage>
        <taxon>Eukaryota</taxon>
        <taxon>Fungi</taxon>
        <taxon>Dikarya</taxon>
        <taxon>Ascomycota</taxon>
        <taxon>Pezizomycotina</taxon>
        <taxon>Sordariomycetes</taxon>
        <taxon>Hypocreomycetidae</taxon>
        <taxon>Hypocreales</taxon>
        <taxon>Bionectriaceae</taxon>
        <taxon>Clonostachys</taxon>
    </lineage>
</organism>
<dbReference type="Proteomes" id="UP000766486">
    <property type="component" value="Unassembled WGS sequence"/>
</dbReference>
<dbReference type="SUPFAM" id="SSF47616">
    <property type="entry name" value="GST C-terminal domain-like"/>
    <property type="match status" value="1"/>
</dbReference>
<dbReference type="InterPro" id="IPR050213">
    <property type="entry name" value="GST_superfamily"/>
</dbReference>
<reference evidence="2 3" key="1">
    <citation type="submission" date="2019-06" db="EMBL/GenBank/DDBJ databases">
        <authorList>
            <person name="Broberg M."/>
        </authorList>
    </citation>
    <scope>NUCLEOTIDE SEQUENCE [LARGE SCALE GENOMIC DNA]</scope>
</reference>
<dbReference type="PANTHER" id="PTHR11571">
    <property type="entry name" value="GLUTATHIONE S-TRANSFERASE"/>
    <property type="match status" value="1"/>
</dbReference>
<protein>
    <recommendedName>
        <fullName evidence="1">GST C-terminal domain-containing protein</fullName>
    </recommendedName>
</protein>
<proteinExistence type="predicted"/>
<dbReference type="PANTHER" id="PTHR11571:SF150">
    <property type="entry name" value="GLUTATHIONE S-TRANSFERASE"/>
    <property type="match status" value="1"/>
</dbReference>
<name>A0ABY6UWL6_BIOOC</name>
<feature type="domain" description="GST C-terminal" evidence="1">
    <location>
        <begin position="111"/>
        <end position="232"/>
    </location>
</feature>
<sequence>MSSQSTVPVFHYLELGRLGRGEVLNLFLKDAGVDFKEIRYPYDETWPAQSKKLQKEGITKTGLLPALEYKGSIYTQARDSYIPSSSTFTSNFIASISLLCASLRGSSAVTMVKQAKKNILWMLWQISTLTGVYVAQWVAALKGVTNEYKNEFLPKYYAQIAQYYSQNKGPYLLGDKITYVDFAVYQSIDNDLRIGSLPLPSKLPDELVQLIETINRRPNIAQYLEKNKFTPA</sequence>
<evidence type="ECO:0000313" key="3">
    <source>
        <dbReference type="Proteomes" id="UP000766486"/>
    </source>
</evidence>
<gene>
    <name evidence="2" type="ORF">CLO192961_LOCUS411294</name>
</gene>
<dbReference type="InterPro" id="IPR036282">
    <property type="entry name" value="Glutathione-S-Trfase_C_sf"/>
</dbReference>
<evidence type="ECO:0000313" key="2">
    <source>
        <dbReference type="EMBL" id="VUC35464.1"/>
    </source>
</evidence>
<comment type="caution">
    <text evidence="2">The sequence shown here is derived from an EMBL/GenBank/DDBJ whole genome shotgun (WGS) entry which is preliminary data.</text>
</comment>
<dbReference type="InterPro" id="IPR004046">
    <property type="entry name" value="GST_C"/>
</dbReference>
<dbReference type="Gene3D" id="1.20.1050.10">
    <property type="match status" value="1"/>
</dbReference>
<dbReference type="Gene3D" id="3.40.30.10">
    <property type="entry name" value="Glutaredoxin"/>
    <property type="match status" value="1"/>
</dbReference>
<dbReference type="EMBL" id="CABFNS010000910">
    <property type="protein sequence ID" value="VUC35464.1"/>
    <property type="molecule type" value="Genomic_DNA"/>
</dbReference>
<dbReference type="PROSITE" id="PS50405">
    <property type="entry name" value="GST_CTER"/>
    <property type="match status" value="1"/>
</dbReference>